<dbReference type="Proteomes" id="UP000008021">
    <property type="component" value="Chromosome 1"/>
</dbReference>
<dbReference type="InterPro" id="IPR025287">
    <property type="entry name" value="WAK_GUB"/>
</dbReference>
<dbReference type="HOGENOM" id="CLU_064397_0_0_1"/>
<keyword evidence="12" id="KW-1133">Transmembrane helix</keyword>
<evidence type="ECO:0000256" key="3">
    <source>
        <dbReference type="ARBA" id="ARBA00004906"/>
    </source>
</evidence>
<dbReference type="PANTHER" id="PTHR46279">
    <property type="entry name" value="RING/U-BOX SUPERFAMILY PROTEIN"/>
    <property type="match status" value="1"/>
</dbReference>
<evidence type="ECO:0000256" key="1">
    <source>
        <dbReference type="ARBA" id="ARBA00000900"/>
    </source>
</evidence>
<evidence type="ECO:0000259" key="16">
    <source>
        <dbReference type="Pfam" id="PF13947"/>
    </source>
</evidence>
<dbReference type="AlphaFoldDB" id="A0A0E0BW52"/>
<organism evidence="17">
    <name type="scientific">Oryza meridionalis</name>
    <dbReference type="NCBI Taxonomy" id="40149"/>
    <lineage>
        <taxon>Eukaryota</taxon>
        <taxon>Viridiplantae</taxon>
        <taxon>Streptophyta</taxon>
        <taxon>Embryophyta</taxon>
        <taxon>Tracheophyta</taxon>
        <taxon>Spermatophyta</taxon>
        <taxon>Magnoliopsida</taxon>
        <taxon>Liliopsida</taxon>
        <taxon>Poales</taxon>
        <taxon>Poaceae</taxon>
        <taxon>BOP clade</taxon>
        <taxon>Oryzoideae</taxon>
        <taxon>Oryzeae</taxon>
        <taxon>Oryzinae</taxon>
        <taxon>Oryza</taxon>
    </lineage>
</organism>
<name>A0A0E0BW52_9ORYZ</name>
<comment type="similarity">
    <text evidence="14">Belongs to the RING-type zinc finger family. ATL subfamily.</text>
</comment>
<evidence type="ECO:0000256" key="14">
    <source>
        <dbReference type="ARBA" id="ARBA00024209"/>
    </source>
</evidence>
<comment type="subcellular location">
    <subcellularLocation>
        <location evidence="2">Membrane</location>
        <topology evidence="2">Single-pass membrane protein</topology>
    </subcellularLocation>
</comment>
<evidence type="ECO:0000256" key="11">
    <source>
        <dbReference type="ARBA" id="ARBA00022833"/>
    </source>
</evidence>
<keyword evidence="6" id="KW-0812">Transmembrane</keyword>
<dbReference type="Gramene" id="OMERI01G00640.3">
    <property type="protein sequence ID" value="OMERI01G00640.3"/>
    <property type="gene ID" value="OMERI01G00640"/>
</dbReference>
<evidence type="ECO:0000313" key="18">
    <source>
        <dbReference type="Proteomes" id="UP000008021"/>
    </source>
</evidence>
<evidence type="ECO:0000256" key="5">
    <source>
        <dbReference type="ARBA" id="ARBA00022679"/>
    </source>
</evidence>
<evidence type="ECO:0000256" key="6">
    <source>
        <dbReference type="ARBA" id="ARBA00022692"/>
    </source>
</evidence>
<dbReference type="GO" id="GO:0061630">
    <property type="term" value="F:ubiquitin protein ligase activity"/>
    <property type="evidence" value="ECO:0007669"/>
    <property type="project" value="UniProtKB-EC"/>
</dbReference>
<keyword evidence="18" id="KW-1185">Reference proteome</keyword>
<keyword evidence="7" id="KW-0479">Metal-binding</keyword>
<dbReference type="GO" id="GO:0008270">
    <property type="term" value="F:zinc ion binding"/>
    <property type="evidence" value="ECO:0007669"/>
    <property type="project" value="UniProtKB-KW"/>
</dbReference>
<proteinExistence type="inferred from homology"/>
<feature type="domain" description="Wall-associated receptor kinase galacturonan-binding" evidence="16">
    <location>
        <begin position="34"/>
        <end position="103"/>
    </location>
</feature>
<evidence type="ECO:0000256" key="12">
    <source>
        <dbReference type="ARBA" id="ARBA00022989"/>
    </source>
</evidence>
<keyword evidence="11" id="KW-0862">Zinc</keyword>
<dbReference type="Pfam" id="PF13947">
    <property type="entry name" value="GUB_WAK_bind"/>
    <property type="match status" value="1"/>
</dbReference>
<dbReference type="PANTHER" id="PTHR46279:SF9">
    <property type="entry name" value="OS01G0116300 PROTEIN"/>
    <property type="match status" value="1"/>
</dbReference>
<evidence type="ECO:0000256" key="7">
    <source>
        <dbReference type="ARBA" id="ARBA00022723"/>
    </source>
</evidence>
<keyword evidence="8 15" id="KW-0732">Signal</keyword>
<accession>A0A0E0BW52</accession>
<comment type="pathway">
    <text evidence="3">Protein modification; protein ubiquitination.</text>
</comment>
<keyword evidence="9" id="KW-0863">Zinc-finger</keyword>
<reference evidence="17" key="1">
    <citation type="submission" date="2015-04" db="UniProtKB">
        <authorList>
            <consortium name="EnsemblPlants"/>
        </authorList>
    </citation>
    <scope>IDENTIFICATION</scope>
</reference>
<keyword evidence="5" id="KW-0808">Transferase</keyword>
<dbReference type="InterPro" id="IPR046948">
    <property type="entry name" value="ATL20-22-like"/>
</dbReference>
<keyword evidence="10" id="KW-0833">Ubl conjugation pathway</keyword>
<protein>
    <recommendedName>
        <fullName evidence="4">RING-type E3 ubiquitin transferase</fullName>
        <ecNumber evidence="4">2.3.2.27</ecNumber>
    </recommendedName>
</protein>
<evidence type="ECO:0000313" key="17">
    <source>
        <dbReference type="EnsemblPlants" id="OMERI01G00640.3"/>
    </source>
</evidence>
<evidence type="ECO:0000256" key="9">
    <source>
        <dbReference type="ARBA" id="ARBA00022771"/>
    </source>
</evidence>
<dbReference type="EnsemblPlants" id="OMERI01G00640.3">
    <property type="protein sequence ID" value="OMERI01G00640.3"/>
    <property type="gene ID" value="OMERI01G00640"/>
</dbReference>
<dbReference type="GO" id="GO:0016020">
    <property type="term" value="C:membrane"/>
    <property type="evidence" value="ECO:0007669"/>
    <property type="project" value="UniProtKB-SubCell"/>
</dbReference>
<sequence length="350" mass="38965">MRRFVAAALLVFSLFLNLDTAASAWEDKDFFSYCPSSRCSEHGPEIRFPFQLESNNTTPSSCGLPCMKLSCSGQDTILDIKNYLGTPYKVTAIDYNRSFLTVVPLVHDSSSSPCSLLKSMSIRPGEMDYSNCYIYDALDAALVSCSAEYAVPSPADDSGYITGSISCLSNQTHFSSYLVAVVAPMSLLPLDCEVISDGPIRIPIFFPSYDSTTLRESVERILNFSETMLGWNCYNCSQCESQGKHCAFSSQRNQTFCMRPAATVALNPCTLLPVGIHIAVKMLEGKSSCNWEDFITRSMWCVLWGYAPREWLVYEYMPCGSLDKYIFSSERNEHGDDPTRKQGKANVAVY</sequence>
<keyword evidence="13" id="KW-0472">Membrane</keyword>
<evidence type="ECO:0000256" key="15">
    <source>
        <dbReference type="SAM" id="SignalP"/>
    </source>
</evidence>
<comment type="catalytic activity">
    <reaction evidence="1">
        <text>S-ubiquitinyl-[E2 ubiquitin-conjugating enzyme]-L-cysteine + [acceptor protein]-L-lysine = [E2 ubiquitin-conjugating enzyme]-L-cysteine + N(6)-ubiquitinyl-[acceptor protein]-L-lysine.</text>
        <dbReference type="EC" id="2.3.2.27"/>
    </reaction>
</comment>
<evidence type="ECO:0000256" key="4">
    <source>
        <dbReference type="ARBA" id="ARBA00012483"/>
    </source>
</evidence>
<dbReference type="GO" id="GO:0030247">
    <property type="term" value="F:polysaccharide binding"/>
    <property type="evidence" value="ECO:0007669"/>
    <property type="project" value="InterPro"/>
</dbReference>
<evidence type="ECO:0000256" key="10">
    <source>
        <dbReference type="ARBA" id="ARBA00022786"/>
    </source>
</evidence>
<evidence type="ECO:0000256" key="13">
    <source>
        <dbReference type="ARBA" id="ARBA00023136"/>
    </source>
</evidence>
<dbReference type="EC" id="2.3.2.27" evidence="4"/>
<feature type="signal peptide" evidence="15">
    <location>
        <begin position="1"/>
        <end position="24"/>
    </location>
</feature>
<feature type="chain" id="PRO_5002355519" description="RING-type E3 ubiquitin transferase" evidence="15">
    <location>
        <begin position="25"/>
        <end position="350"/>
    </location>
</feature>
<evidence type="ECO:0000256" key="8">
    <source>
        <dbReference type="ARBA" id="ARBA00022729"/>
    </source>
</evidence>
<evidence type="ECO:0000256" key="2">
    <source>
        <dbReference type="ARBA" id="ARBA00004167"/>
    </source>
</evidence>
<reference evidence="17" key="2">
    <citation type="submission" date="2018-05" db="EMBL/GenBank/DDBJ databases">
        <title>OmerRS3 (Oryza meridionalis Reference Sequence Version 3).</title>
        <authorList>
            <person name="Zhang J."/>
            <person name="Kudrna D."/>
            <person name="Lee S."/>
            <person name="Talag J."/>
            <person name="Welchert J."/>
            <person name="Wing R.A."/>
        </authorList>
    </citation>
    <scope>NUCLEOTIDE SEQUENCE [LARGE SCALE GENOMIC DNA]</scope>
    <source>
        <strain evidence="17">cv. OR44</strain>
    </source>
</reference>